<dbReference type="InterPro" id="IPR029063">
    <property type="entry name" value="SAM-dependent_MTases_sf"/>
</dbReference>
<reference evidence="6 7" key="1">
    <citation type="submission" date="2015-04" db="EMBL/GenBank/DDBJ databases">
        <title>Complete Genome Sequence of Kosmotoga pacifica SLHLJ1.</title>
        <authorList>
            <person name="Jiang L.J."/>
            <person name="Shao Z.Z."/>
            <person name="Jebbar M."/>
        </authorList>
    </citation>
    <scope>NUCLEOTIDE SEQUENCE [LARGE SCALE GENOMIC DNA]</scope>
    <source>
        <strain evidence="6 7">SLHLJ1</strain>
    </source>
</reference>
<dbReference type="STRING" id="1330330.IX53_09330"/>
<dbReference type="GO" id="GO:0009007">
    <property type="term" value="F:site-specific DNA-methyltransferase (adenine-specific) activity"/>
    <property type="evidence" value="ECO:0007669"/>
    <property type="project" value="UniProtKB-EC"/>
</dbReference>
<name>A0A0G2ZGW7_9BACT</name>
<organism evidence="6 7">
    <name type="scientific">Kosmotoga pacifica</name>
    <dbReference type="NCBI Taxonomy" id="1330330"/>
    <lineage>
        <taxon>Bacteria</taxon>
        <taxon>Thermotogati</taxon>
        <taxon>Thermotogota</taxon>
        <taxon>Thermotogae</taxon>
        <taxon>Kosmotogales</taxon>
        <taxon>Kosmotogaceae</taxon>
        <taxon>Kosmotoga</taxon>
    </lineage>
</organism>
<protein>
    <recommendedName>
        <fullName evidence="1">site-specific DNA-methyltransferase (adenine-specific)</fullName>
        <ecNumber evidence="1">2.1.1.72</ecNumber>
    </recommendedName>
</protein>
<dbReference type="InterPro" id="IPR050953">
    <property type="entry name" value="N4_N6_ade-DNA_methylase"/>
</dbReference>
<dbReference type="GO" id="GO:0003677">
    <property type="term" value="F:DNA binding"/>
    <property type="evidence" value="ECO:0007669"/>
    <property type="project" value="InterPro"/>
</dbReference>
<comment type="catalytic activity">
    <reaction evidence="4">
        <text>a 2'-deoxyadenosine in DNA + S-adenosyl-L-methionine = an N(6)-methyl-2'-deoxyadenosine in DNA + S-adenosyl-L-homocysteine + H(+)</text>
        <dbReference type="Rhea" id="RHEA:15197"/>
        <dbReference type="Rhea" id="RHEA-COMP:12418"/>
        <dbReference type="Rhea" id="RHEA-COMP:12419"/>
        <dbReference type="ChEBI" id="CHEBI:15378"/>
        <dbReference type="ChEBI" id="CHEBI:57856"/>
        <dbReference type="ChEBI" id="CHEBI:59789"/>
        <dbReference type="ChEBI" id="CHEBI:90615"/>
        <dbReference type="ChEBI" id="CHEBI:90616"/>
        <dbReference type="EC" id="2.1.1.72"/>
    </reaction>
</comment>
<evidence type="ECO:0000256" key="2">
    <source>
        <dbReference type="ARBA" id="ARBA00022603"/>
    </source>
</evidence>
<dbReference type="PANTHER" id="PTHR33841:SF1">
    <property type="entry name" value="DNA METHYLTRANSFERASE A"/>
    <property type="match status" value="1"/>
</dbReference>
<dbReference type="Gene3D" id="3.40.50.150">
    <property type="entry name" value="Vaccinia Virus protein VP39"/>
    <property type="match status" value="1"/>
</dbReference>
<dbReference type="Pfam" id="PF02384">
    <property type="entry name" value="N6_Mtase"/>
    <property type="match status" value="1"/>
</dbReference>
<dbReference type="AlphaFoldDB" id="A0A0G2ZGW7"/>
<feature type="domain" description="DNA methylase adenine-specific" evidence="5">
    <location>
        <begin position="75"/>
        <end position="317"/>
    </location>
</feature>
<dbReference type="RefSeq" id="WP_047755128.1">
    <property type="nucleotide sequence ID" value="NZ_CP011232.1"/>
</dbReference>
<keyword evidence="2" id="KW-0489">Methyltransferase</keyword>
<evidence type="ECO:0000259" key="5">
    <source>
        <dbReference type="Pfam" id="PF02384"/>
    </source>
</evidence>
<evidence type="ECO:0000256" key="4">
    <source>
        <dbReference type="ARBA" id="ARBA00047942"/>
    </source>
</evidence>
<evidence type="ECO:0000256" key="1">
    <source>
        <dbReference type="ARBA" id="ARBA00011900"/>
    </source>
</evidence>
<dbReference type="GO" id="GO:0032259">
    <property type="term" value="P:methylation"/>
    <property type="evidence" value="ECO:0007669"/>
    <property type="project" value="UniProtKB-KW"/>
</dbReference>
<dbReference type="SUPFAM" id="SSF53335">
    <property type="entry name" value="S-adenosyl-L-methionine-dependent methyltransferases"/>
    <property type="match status" value="1"/>
</dbReference>
<dbReference type="PRINTS" id="PR00507">
    <property type="entry name" value="N12N6MTFRASE"/>
</dbReference>
<dbReference type="Proteomes" id="UP000035159">
    <property type="component" value="Chromosome"/>
</dbReference>
<dbReference type="PATRIC" id="fig|1330330.3.peg.1896"/>
<dbReference type="EC" id="2.1.1.72" evidence="1"/>
<dbReference type="GO" id="GO:0008170">
    <property type="term" value="F:N-methyltransferase activity"/>
    <property type="evidence" value="ECO:0007669"/>
    <property type="project" value="InterPro"/>
</dbReference>
<dbReference type="REBASE" id="113588">
    <property type="entry name" value="M.KpaLJ1ORF9330P"/>
</dbReference>
<proteinExistence type="predicted"/>
<dbReference type="KEGG" id="kpf:IX53_09330"/>
<evidence type="ECO:0000313" key="7">
    <source>
        <dbReference type="Proteomes" id="UP000035159"/>
    </source>
</evidence>
<dbReference type="CDD" id="cd02440">
    <property type="entry name" value="AdoMet_MTases"/>
    <property type="match status" value="1"/>
</dbReference>
<keyword evidence="7" id="KW-1185">Reference proteome</keyword>
<evidence type="ECO:0000256" key="3">
    <source>
        <dbReference type="ARBA" id="ARBA00022679"/>
    </source>
</evidence>
<dbReference type="EMBL" id="CP011232">
    <property type="protein sequence ID" value="AKI97993.1"/>
    <property type="molecule type" value="Genomic_DNA"/>
</dbReference>
<keyword evidence="3" id="KW-0808">Transferase</keyword>
<gene>
    <name evidence="6" type="ORF">IX53_09330</name>
</gene>
<sequence length="621" mass="72850">MNESIVDKNQLCSLGTRILEFLEHNAIDYEHFKDACKHPLLVSFLSNTVKTKPVDRKINSNFFEFFDSFWLQKKKRDKKSLGIEFTPKKLADYIVSLTIGNNFNYEKILDPATGTGIFLRSTLEYLVRKYNIPAKEVIEKYLIGLDIVEEFVTATQLSLLLKAYQLGSKISYINVDSVFAGDILNADINNFFYVVGNPPYIKWHNLSSEQRDLVFKKSSYVSGTYNMYLVIMEYLLKKLKNEGKLGFVIPNTIFTSSSARNFRKWLKQNFEIQWIIDFEDLKLFNADSYACIVVIRKSSPSDYFNFIRANNLDELTKIESKVVRGVIKDDHGKMWHILTQREKRNIEKIENAGPSLSDICRISTGIATLKDNVYILDMKHTYGDYYYVKTHAGCIYYIEKGIVRPVKKISDKRESLGIIFPYIFNGKRYEVIDEEKMKEFFPRTLEYFYAIKDILAERDKGKRNYEIWYAYGRRQNIGVRGVKILTPTFSKKPSFFIDWNEDRLFLNGYGLIFNLNSKTTKKNTNLMLFGTKEKDISFIREKKDIEILNRILNSKVMDYYITLTSEHLAGGFKCYQKKYISKFSIPRFNLDRELLQIPSTEFEKWLWNLYGLPENELEQNT</sequence>
<evidence type="ECO:0000313" key="6">
    <source>
        <dbReference type="EMBL" id="AKI97993.1"/>
    </source>
</evidence>
<dbReference type="InterPro" id="IPR003356">
    <property type="entry name" value="DNA_methylase_A-5"/>
</dbReference>
<accession>A0A0G2ZGW7</accession>
<dbReference type="PANTHER" id="PTHR33841">
    <property type="entry name" value="DNA METHYLTRANSFERASE YEEA-RELATED"/>
    <property type="match status" value="1"/>
</dbReference>